<dbReference type="Pfam" id="PF01697">
    <property type="entry name" value="Glyco_transf_92"/>
    <property type="match status" value="1"/>
</dbReference>
<evidence type="ECO:0000256" key="9">
    <source>
        <dbReference type="SAM" id="MobiDB-lite"/>
    </source>
</evidence>
<organism evidence="10 11">
    <name type="scientific">Aplysia californica</name>
    <name type="common">California sea hare</name>
    <dbReference type="NCBI Taxonomy" id="6500"/>
    <lineage>
        <taxon>Eukaryota</taxon>
        <taxon>Metazoa</taxon>
        <taxon>Spiralia</taxon>
        <taxon>Lophotrochozoa</taxon>
        <taxon>Mollusca</taxon>
        <taxon>Gastropoda</taxon>
        <taxon>Heterobranchia</taxon>
        <taxon>Euthyneura</taxon>
        <taxon>Tectipleura</taxon>
        <taxon>Aplysiida</taxon>
        <taxon>Aplysioidea</taxon>
        <taxon>Aplysiidae</taxon>
        <taxon>Aplysia</taxon>
    </lineage>
</organism>
<evidence type="ECO:0000313" key="10">
    <source>
        <dbReference type="Proteomes" id="UP000694888"/>
    </source>
</evidence>
<evidence type="ECO:0000256" key="6">
    <source>
        <dbReference type="ARBA" id="ARBA00022989"/>
    </source>
</evidence>
<dbReference type="RefSeq" id="XP_035824331.1">
    <property type="nucleotide sequence ID" value="XM_035968438.1"/>
</dbReference>
<evidence type="ECO:0000256" key="2">
    <source>
        <dbReference type="ARBA" id="ARBA00007647"/>
    </source>
</evidence>
<keyword evidence="4 8" id="KW-0808">Transferase</keyword>
<keyword evidence="5 8" id="KW-0812">Transmembrane</keyword>
<dbReference type="Proteomes" id="UP000694888">
    <property type="component" value="Unplaced"/>
</dbReference>
<reference evidence="11" key="1">
    <citation type="submission" date="2025-08" db="UniProtKB">
        <authorList>
            <consortium name="RefSeq"/>
        </authorList>
    </citation>
    <scope>IDENTIFICATION</scope>
</reference>
<dbReference type="EC" id="2.4.1.-" evidence="8"/>
<gene>
    <name evidence="11" type="primary">LOC101860796</name>
</gene>
<keyword evidence="6 8" id="KW-1133">Transmembrane helix</keyword>
<evidence type="ECO:0000256" key="8">
    <source>
        <dbReference type="RuleBase" id="RU366017"/>
    </source>
</evidence>
<dbReference type="InterPro" id="IPR008166">
    <property type="entry name" value="Glyco_transf_92"/>
</dbReference>
<feature type="region of interest" description="Disordered" evidence="9">
    <location>
        <begin position="50"/>
        <end position="83"/>
    </location>
</feature>
<protein>
    <recommendedName>
        <fullName evidence="8">Glycosyltransferase family 92 protein</fullName>
        <ecNumber evidence="8">2.4.1.-</ecNumber>
    </recommendedName>
</protein>
<feature type="compositionally biased region" description="Polar residues" evidence="9">
    <location>
        <begin position="52"/>
        <end position="83"/>
    </location>
</feature>
<evidence type="ECO:0000256" key="3">
    <source>
        <dbReference type="ARBA" id="ARBA00022676"/>
    </source>
</evidence>
<accession>A0ABM1VPI9</accession>
<dbReference type="PANTHER" id="PTHR21461:SF69">
    <property type="entry name" value="GLYCOSYLTRANSFERASE FAMILY 92 PROTEIN"/>
    <property type="match status" value="1"/>
</dbReference>
<evidence type="ECO:0000256" key="1">
    <source>
        <dbReference type="ARBA" id="ARBA00004167"/>
    </source>
</evidence>
<keyword evidence="10" id="KW-1185">Reference proteome</keyword>
<dbReference type="GeneID" id="101860796"/>
<dbReference type="PANTHER" id="PTHR21461">
    <property type="entry name" value="GLYCOSYLTRANSFERASE FAMILY 92 PROTEIN"/>
    <property type="match status" value="1"/>
</dbReference>
<name>A0ABM1VPI9_APLCA</name>
<evidence type="ECO:0000256" key="7">
    <source>
        <dbReference type="ARBA" id="ARBA00023136"/>
    </source>
</evidence>
<sequence>MLGKRSLKNCSLQLTCFILILLNVYLVLFSKQSQCPNVVERLRRNVVKAQKTGDNNETTKTHSSLTMNTSSQPEDISEMTPSQHPGPFHQIGDSDIWIYSAFYEPVKQGVDAPMIRALGVAMRNLSGLALSCHVTYEDRSVTTVSGRLRAALDHHHKSYSASFLYCPVTGTRKPSFVAFSLNKHETPGHEFQVMFPASKRERTFTVCYSVIYGNYDRYSMLLQSITYNRMMGAEHFFLYNQTMGPRADAVVRHFQDLGIMTVLSMPEFPANEAWYHSQIMAINDCIYRNRNISQFVAVVDPDEFIMPVQHHSWGEVLKAVTDREIKEKRGENVGVFAFEHSMFCNNRLNNTEWATFKKNFQLSDEEGKFIERNDITTLLELRRSNLVRFPVRSKCIYRPEVTRQPGIHYVRSLWSGYRNVVVNSSLGIIGHYKNRKGDCFLDHKIIWFYKKYLKALKSSYANVQAYLLNRSISTTNFQIYSNPEAKQRPITKA</sequence>
<comment type="similarity">
    <text evidence="2 8">Belongs to the glycosyltransferase 92 family.</text>
</comment>
<keyword evidence="7 8" id="KW-0472">Membrane</keyword>
<keyword evidence="3 8" id="KW-0328">Glycosyltransferase</keyword>
<evidence type="ECO:0000256" key="4">
    <source>
        <dbReference type="ARBA" id="ARBA00022679"/>
    </source>
</evidence>
<evidence type="ECO:0000256" key="5">
    <source>
        <dbReference type="ARBA" id="ARBA00022692"/>
    </source>
</evidence>
<evidence type="ECO:0000313" key="11">
    <source>
        <dbReference type="RefSeq" id="XP_035824331.1"/>
    </source>
</evidence>
<feature type="transmembrane region" description="Helical" evidence="8">
    <location>
        <begin position="12"/>
        <end position="29"/>
    </location>
</feature>
<proteinExistence type="inferred from homology"/>
<comment type="subcellular location">
    <subcellularLocation>
        <location evidence="1">Membrane</location>
        <topology evidence="1">Single-pass membrane protein</topology>
    </subcellularLocation>
</comment>